<dbReference type="GO" id="GO:0006355">
    <property type="term" value="P:regulation of DNA-templated transcription"/>
    <property type="evidence" value="ECO:0007669"/>
    <property type="project" value="InterPro"/>
</dbReference>
<dbReference type="InterPro" id="IPR036634">
    <property type="entry name" value="PRD_sf"/>
</dbReference>
<dbReference type="Gene3D" id="1.10.1790.10">
    <property type="entry name" value="PRD domain"/>
    <property type="match status" value="1"/>
</dbReference>
<feature type="domain" description="PRD" evidence="2">
    <location>
        <begin position="64"/>
        <end position="110"/>
    </location>
</feature>
<proteinExistence type="predicted"/>
<dbReference type="GO" id="GO:0003723">
    <property type="term" value="F:RNA binding"/>
    <property type="evidence" value="ECO:0007669"/>
    <property type="project" value="InterPro"/>
</dbReference>
<evidence type="ECO:0000313" key="4">
    <source>
        <dbReference type="Proteomes" id="UP000823989"/>
    </source>
</evidence>
<reference evidence="3" key="2">
    <citation type="submission" date="2021-04" db="EMBL/GenBank/DDBJ databases">
        <authorList>
            <person name="Gilroy R."/>
        </authorList>
    </citation>
    <scope>NUCLEOTIDE SEQUENCE</scope>
    <source>
        <strain evidence="3">ChiHjej13B12-752</strain>
    </source>
</reference>
<dbReference type="Pfam" id="PF03123">
    <property type="entry name" value="CAT_RBD"/>
    <property type="match status" value="1"/>
</dbReference>
<dbReference type="InterPro" id="IPR011608">
    <property type="entry name" value="PRD"/>
</dbReference>
<protein>
    <submittedName>
        <fullName evidence="3">Transcription antiterminator LicT</fullName>
    </submittedName>
</protein>
<dbReference type="EMBL" id="DXHR01000024">
    <property type="protein sequence ID" value="HIW12852.1"/>
    <property type="molecule type" value="Genomic_DNA"/>
</dbReference>
<comment type="caution">
    <text evidence="3">The sequence shown here is derived from an EMBL/GenBank/DDBJ whole genome shotgun (WGS) entry which is preliminary data.</text>
</comment>
<keyword evidence="1" id="KW-0677">Repeat</keyword>
<dbReference type="AlphaFoldDB" id="A0A9D1QIM1"/>
<dbReference type="SUPFAM" id="SSF50151">
    <property type="entry name" value="SacY-like RNA-binding domain"/>
    <property type="match status" value="1"/>
</dbReference>
<name>A0A9D1QIM1_9STAP</name>
<dbReference type="PANTHER" id="PTHR30185">
    <property type="entry name" value="CRYPTIC BETA-GLUCOSIDE BGL OPERON ANTITERMINATOR"/>
    <property type="match status" value="1"/>
</dbReference>
<dbReference type="PROSITE" id="PS51372">
    <property type="entry name" value="PRD_2"/>
    <property type="match status" value="1"/>
</dbReference>
<evidence type="ECO:0000259" key="2">
    <source>
        <dbReference type="PROSITE" id="PS51372"/>
    </source>
</evidence>
<gene>
    <name evidence="3" type="ORF">H9891_06800</name>
</gene>
<dbReference type="Gene3D" id="2.30.24.10">
    <property type="entry name" value="CAT RNA-binding domain"/>
    <property type="match status" value="1"/>
</dbReference>
<sequence>MKIQKIYNNNIASVLNDTGEEAIVSGRGIAFGKKNGGFIDSSKIDKIFEVRSDNKDYVDELISEIPDDVMMVCQHILEKAEEKLNRKISTTVFLALTDHVNFSLIRARKG</sequence>
<organism evidence="3 4">
    <name type="scientific">Candidatus Salinicoccus stercoripullorum</name>
    <dbReference type="NCBI Taxonomy" id="2838756"/>
    <lineage>
        <taxon>Bacteria</taxon>
        <taxon>Bacillati</taxon>
        <taxon>Bacillota</taxon>
        <taxon>Bacilli</taxon>
        <taxon>Bacillales</taxon>
        <taxon>Staphylococcaceae</taxon>
        <taxon>Salinicoccus</taxon>
    </lineage>
</organism>
<evidence type="ECO:0000313" key="3">
    <source>
        <dbReference type="EMBL" id="HIW12852.1"/>
    </source>
</evidence>
<dbReference type="InterPro" id="IPR004341">
    <property type="entry name" value="CAT_RNA-bd_dom"/>
</dbReference>
<dbReference type="SUPFAM" id="SSF63520">
    <property type="entry name" value="PTS-regulatory domain, PRD"/>
    <property type="match status" value="1"/>
</dbReference>
<dbReference type="InterPro" id="IPR050661">
    <property type="entry name" value="BglG_antiterminators"/>
</dbReference>
<dbReference type="Proteomes" id="UP000823989">
    <property type="component" value="Unassembled WGS sequence"/>
</dbReference>
<dbReference type="InterPro" id="IPR036650">
    <property type="entry name" value="CAT_RNA-bd_dom_sf"/>
</dbReference>
<feature type="non-terminal residue" evidence="3">
    <location>
        <position position="110"/>
    </location>
</feature>
<accession>A0A9D1QIM1</accession>
<dbReference type="SMART" id="SM01061">
    <property type="entry name" value="CAT_RBD"/>
    <property type="match status" value="1"/>
</dbReference>
<evidence type="ECO:0000256" key="1">
    <source>
        <dbReference type="ARBA" id="ARBA00022737"/>
    </source>
</evidence>
<dbReference type="PANTHER" id="PTHR30185:SF15">
    <property type="entry name" value="CRYPTIC BETA-GLUCOSIDE BGL OPERON ANTITERMINATOR"/>
    <property type="match status" value="1"/>
</dbReference>
<reference evidence="3" key="1">
    <citation type="journal article" date="2021" name="PeerJ">
        <title>Extensive microbial diversity within the chicken gut microbiome revealed by metagenomics and culture.</title>
        <authorList>
            <person name="Gilroy R."/>
            <person name="Ravi A."/>
            <person name="Getino M."/>
            <person name="Pursley I."/>
            <person name="Horton D.L."/>
            <person name="Alikhan N.F."/>
            <person name="Baker D."/>
            <person name="Gharbi K."/>
            <person name="Hall N."/>
            <person name="Watson M."/>
            <person name="Adriaenssens E.M."/>
            <person name="Foster-Nyarko E."/>
            <person name="Jarju S."/>
            <person name="Secka A."/>
            <person name="Antonio M."/>
            <person name="Oren A."/>
            <person name="Chaudhuri R.R."/>
            <person name="La Ragione R."/>
            <person name="Hildebrand F."/>
            <person name="Pallen M.J."/>
        </authorList>
    </citation>
    <scope>NUCLEOTIDE SEQUENCE</scope>
    <source>
        <strain evidence="3">ChiHjej13B12-752</strain>
    </source>
</reference>